<dbReference type="EMBL" id="GL448858">
    <property type="protein sequence ID" value="EFN83626.1"/>
    <property type="molecule type" value="Genomic_DNA"/>
</dbReference>
<dbReference type="InParanoid" id="E2BL05"/>
<dbReference type="Proteomes" id="UP000008237">
    <property type="component" value="Unassembled WGS sequence"/>
</dbReference>
<proteinExistence type="predicted"/>
<sequence>MKRRAEGDKDVRDKGVGEEGAGGSGSKKERYPIRKDGGLRLSPLWQSGVISGPTLKEDASGGARGGVWSGDAELRETTGTSQGGAADGMADHPSLIRDKKGLFVPLVRMIGEGTERTLRLDLDTFRYVNLLAFPENVYIYRIVVRIRHGPERFWSIGV</sequence>
<evidence type="ECO:0000313" key="2">
    <source>
        <dbReference type="EMBL" id="EFN83626.1"/>
    </source>
</evidence>
<evidence type="ECO:0000313" key="3">
    <source>
        <dbReference type="Proteomes" id="UP000008237"/>
    </source>
</evidence>
<feature type="region of interest" description="Disordered" evidence="1">
    <location>
        <begin position="1"/>
        <end position="35"/>
    </location>
</feature>
<dbReference type="AlphaFoldDB" id="E2BL05"/>
<gene>
    <name evidence="2" type="ORF">EAI_06575</name>
</gene>
<evidence type="ECO:0000256" key="1">
    <source>
        <dbReference type="SAM" id="MobiDB-lite"/>
    </source>
</evidence>
<feature type="compositionally biased region" description="Basic and acidic residues" evidence="1">
    <location>
        <begin position="26"/>
        <end position="35"/>
    </location>
</feature>
<reference evidence="2 3" key="1">
    <citation type="journal article" date="2010" name="Science">
        <title>Genomic comparison of the ants Camponotus floridanus and Harpegnathos saltator.</title>
        <authorList>
            <person name="Bonasio R."/>
            <person name="Zhang G."/>
            <person name="Ye C."/>
            <person name="Mutti N.S."/>
            <person name="Fang X."/>
            <person name="Qin N."/>
            <person name="Donahue G."/>
            <person name="Yang P."/>
            <person name="Li Q."/>
            <person name="Li C."/>
            <person name="Zhang P."/>
            <person name="Huang Z."/>
            <person name="Berger S.L."/>
            <person name="Reinberg D."/>
            <person name="Wang J."/>
            <person name="Liebig J."/>
        </authorList>
    </citation>
    <scope>NUCLEOTIDE SEQUENCE [LARGE SCALE GENOMIC DNA]</scope>
    <source>
        <strain evidence="2 3">R22 G/1</strain>
    </source>
</reference>
<name>E2BL05_HARSA</name>
<accession>E2BL05</accession>
<feature type="region of interest" description="Disordered" evidence="1">
    <location>
        <begin position="52"/>
        <end position="71"/>
    </location>
</feature>
<keyword evidence="3" id="KW-1185">Reference proteome</keyword>
<feature type="compositionally biased region" description="Basic and acidic residues" evidence="1">
    <location>
        <begin position="1"/>
        <end position="17"/>
    </location>
</feature>
<protein>
    <submittedName>
        <fullName evidence="2">Uncharacterized protein</fullName>
    </submittedName>
</protein>
<organism evidence="3">
    <name type="scientific">Harpegnathos saltator</name>
    <name type="common">Jerdon's jumping ant</name>
    <dbReference type="NCBI Taxonomy" id="610380"/>
    <lineage>
        <taxon>Eukaryota</taxon>
        <taxon>Metazoa</taxon>
        <taxon>Ecdysozoa</taxon>
        <taxon>Arthropoda</taxon>
        <taxon>Hexapoda</taxon>
        <taxon>Insecta</taxon>
        <taxon>Pterygota</taxon>
        <taxon>Neoptera</taxon>
        <taxon>Endopterygota</taxon>
        <taxon>Hymenoptera</taxon>
        <taxon>Apocrita</taxon>
        <taxon>Aculeata</taxon>
        <taxon>Formicoidea</taxon>
        <taxon>Formicidae</taxon>
        <taxon>Ponerinae</taxon>
        <taxon>Ponerini</taxon>
        <taxon>Harpegnathos</taxon>
    </lineage>
</organism>